<proteinExistence type="predicted"/>
<sequence>MNVDFHKSKETNPSPSAAEGVFFHEHGAYLVDSLWAVASSELRDWETMTALLLQDAGEED</sequence>
<dbReference type="Ensembl" id="ENSNFUT00015004374.1">
    <property type="protein sequence ID" value="ENSNFUP00015004140.1"/>
    <property type="gene ID" value="ENSNFUG00015002082.1"/>
</dbReference>
<feature type="domain" description="Cohesin subunit SCC3/SA HEAT-repeats" evidence="1">
    <location>
        <begin position="29"/>
        <end position="59"/>
    </location>
</feature>
<organism evidence="2 3">
    <name type="scientific">Nothobranchius furzeri</name>
    <name type="common">Turquoise killifish</name>
    <dbReference type="NCBI Taxonomy" id="105023"/>
    <lineage>
        <taxon>Eukaryota</taxon>
        <taxon>Metazoa</taxon>
        <taxon>Chordata</taxon>
        <taxon>Craniata</taxon>
        <taxon>Vertebrata</taxon>
        <taxon>Euteleostomi</taxon>
        <taxon>Actinopterygii</taxon>
        <taxon>Neopterygii</taxon>
        <taxon>Teleostei</taxon>
        <taxon>Neoteleostei</taxon>
        <taxon>Acanthomorphata</taxon>
        <taxon>Ovalentaria</taxon>
        <taxon>Atherinomorphae</taxon>
        <taxon>Cyprinodontiformes</taxon>
        <taxon>Nothobranchiidae</taxon>
        <taxon>Nothobranchius</taxon>
    </lineage>
</organism>
<accession>A0A8C6KDX9</accession>
<evidence type="ECO:0000259" key="1">
    <source>
        <dbReference type="Pfam" id="PF24571"/>
    </source>
</evidence>
<protein>
    <recommendedName>
        <fullName evidence="1">Cohesin subunit SCC3/SA HEAT-repeats domain-containing protein</fullName>
    </recommendedName>
</protein>
<evidence type="ECO:0000313" key="3">
    <source>
        <dbReference type="Proteomes" id="UP000694548"/>
    </source>
</evidence>
<evidence type="ECO:0000313" key="2">
    <source>
        <dbReference type="Ensembl" id="ENSNFUP00015004140.1"/>
    </source>
</evidence>
<dbReference type="Pfam" id="PF24571">
    <property type="entry name" value="HEAT_SCC3-SA"/>
    <property type="match status" value="1"/>
</dbReference>
<reference evidence="2" key="2">
    <citation type="submission" date="2025-08" db="UniProtKB">
        <authorList>
            <consortium name="Ensembl"/>
        </authorList>
    </citation>
    <scope>IDENTIFICATION</scope>
</reference>
<reference evidence="2" key="1">
    <citation type="submission" date="2014-08" db="EMBL/GenBank/DDBJ databases">
        <authorList>
            <person name="Senf B."/>
            <person name="Petzold A."/>
            <person name="Downie B.R."/>
            <person name="Koch P."/>
            <person name="Platzer M."/>
        </authorList>
    </citation>
    <scope>NUCLEOTIDE SEQUENCE [LARGE SCALE GENOMIC DNA]</scope>
    <source>
        <strain evidence="2">GRZ</strain>
    </source>
</reference>
<dbReference type="InterPro" id="IPR056396">
    <property type="entry name" value="HEAT_SCC3-SA"/>
</dbReference>
<dbReference type="Proteomes" id="UP000694548">
    <property type="component" value="Chromosome sgr01"/>
</dbReference>
<name>A0A8C6KDX9_NOTFU</name>
<dbReference type="AlphaFoldDB" id="A0A8C6KDX9"/>
<keyword evidence="3" id="KW-1185">Reference proteome</keyword>
<reference evidence="2" key="3">
    <citation type="submission" date="2025-09" db="UniProtKB">
        <authorList>
            <consortium name="Ensembl"/>
        </authorList>
    </citation>
    <scope>IDENTIFICATION</scope>
</reference>